<dbReference type="AlphaFoldDB" id="A0A2N3V0S5"/>
<dbReference type="EMBL" id="PJMU01000001">
    <property type="protein sequence ID" value="PKV75240.1"/>
    <property type="molecule type" value="Genomic_DNA"/>
</dbReference>
<reference evidence="2 3" key="1">
    <citation type="submission" date="2017-12" db="EMBL/GenBank/DDBJ databases">
        <title>Genomic Encyclopedia of Type Strains, Phase III (KMG-III): the genomes of soil and plant-associated and newly described type strains.</title>
        <authorList>
            <person name="Whitman W."/>
        </authorList>
    </citation>
    <scope>NUCLEOTIDE SEQUENCE [LARGE SCALE GENOMIC DNA]</scope>
    <source>
        <strain evidence="2 3">LP43</strain>
    </source>
</reference>
<evidence type="ECO:0000313" key="3">
    <source>
        <dbReference type="Proteomes" id="UP000233782"/>
    </source>
</evidence>
<keyword evidence="1" id="KW-0732">Signal</keyword>
<sequence>MKKIFYAAFAIMFGSMGLVACDNTNREGTTASETERVVDRDSVATEYEVTETVVDYDTTTNTKKVEVDRDKDRDNN</sequence>
<evidence type="ECO:0008006" key="4">
    <source>
        <dbReference type="Google" id="ProtNLM"/>
    </source>
</evidence>
<dbReference type="Proteomes" id="UP000233782">
    <property type="component" value="Unassembled WGS sequence"/>
</dbReference>
<dbReference type="OrthoDB" id="854148at2"/>
<protein>
    <recommendedName>
        <fullName evidence="4">Lipoprotein</fullName>
    </recommendedName>
</protein>
<feature type="signal peptide" evidence="1">
    <location>
        <begin position="1"/>
        <end position="20"/>
    </location>
</feature>
<organism evidence="2 3">
    <name type="scientific">Pontibacter ramchanderi</name>
    <dbReference type="NCBI Taxonomy" id="1179743"/>
    <lineage>
        <taxon>Bacteria</taxon>
        <taxon>Pseudomonadati</taxon>
        <taxon>Bacteroidota</taxon>
        <taxon>Cytophagia</taxon>
        <taxon>Cytophagales</taxon>
        <taxon>Hymenobacteraceae</taxon>
        <taxon>Pontibacter</taxon>
    </lineage>
</organism>
<comment type="caution">
    <text evidence="2">The sequence shown here is derived from an EMBL/GenBank/DDBJ whole genome shotgun (WGS) entry which is preliminary data.</text>
</comment>
<name>A0A2N3V0S5_9BACT</name>
<proteinExistence type="predicted"/>
<keyword evidence="3" id="KW-1185">Reference proteome</keyword>
<dbReference type="RefSeq" id="WP_101442496.1">
    <property type="nucleotide sequence ID" value="NZ_PJMU01000001.1"/>
</dbReference>
<dbReference type="PROSITE" id="PS51257">
    <property type="entry name" value="PROKAR_LIPOPROTEIN"/>
    <property type="match status" value="1"/>
</dbReference>
<feature type="chain" id="PRO_5014665506" description="Lipoprotein" evidence="1">
    <location>
        <begin position="21"/>
        <end position="76"/>
    </location>
</feature>
<evidence type="ECO:0000313" key="2">
    <source>
        <dbReference type="EMBL" id="PKV75240.1"/>
    </source>
</evidence>
<evidence type="ECO:0000256" key="1">
    <source>
        <dbReference type="SAM" id="SignalP"/>
    </source>
</evidence>
<gene>
    <name evidence="2" type="ORF">BD749_0178</name>
</gene>
<accession>A0A2N3V0S5</accession>